<evidence type="ECO:0000256" key="5">
    <source>
        <dbReference type="ARBA" id="ARBA00012290"/>
    </source>
</evidence>
<dbReference type="RefSeq" id="WP_107722849.1">
    <property type="nucleotide sequence ID" value="NZ_CP028476.1"/>
</dbReference>
<dbReference type="Proteomes" id="UP000241447">
    <property type="component" value="Plasmid pCBLh4d"/>
</dbReference>
<keyword evidence="12" id="KW-0472">Membrane</keyword>
<dbReference type="PANTHER" id="PTHR43078">
    <property type="entry name" value="UDP-GLUCURONIC ACID DECARBOXYLASE-RELATED"/>
    <property type="match status" value="1"/>
</dbReference>
<comment type="cofactor">
    <cofactor evidence="1">
        <name>NAD(+)</name>
        <dbReference type="ChEBI" id="CHEBI:57540"/>
    </cofactor>
</comment>
<accession>A0A2R4M8S7</accession>
<evidence type="ECO:0000256" key="11">
    <source>
        <dbReference type="ARBA" id="ARBA00023034"/>
    </source>
</evidence>
<comment type="pathway">
    <text evidence="3">Nucleotide-sugar biosynthesis; UDP-alpha-D-xylose biosynthesis; UDP-alpha-D-xylose from UDP-alpha-D-glucuronate: step 1/1.</text>
</comment>
<keyword evidence="14" id="KW-0456">Lyase</keyword>
<keyword evidence="11" id="KW-0333">Golgi apparatus</keyword>
<evidence type="ECO:0000313" key="16">
    <source>
        <dbReference type="EMBL" id="AVW93610.1"/>
    </source>
</evidence>
<sequence length="368" mass="40212">MTKACTYTPAFAGVPAGASASPSQSPSQSNNSRTILIAGGAGFIGSNLSRRLIARGDRVICLDNLQTGRSENIAALIQHPNFAFILHDVVTPFRLRGPIDQIYNLACPASPPKYQNDPLHTFKTCIFGGMNLLALAREKGARILQSSTSEVYGDPDCAMQSETYRGLVNTVGPRSCYDEGKRAAETLFYETHRQDGVDVRIARIFNTYGPRMDPKDGRVVSNFVVQALSGVPITIYGEGLQTRSFCFINDLLDGLMALMEADTDLDTVNDPVNLGNPGEFTMLELAQLVLQMTESRSRLTFRDLPKDDPRQRRPDITRAKALLDWAPKIALAEGLLPTIAYFGKELSQMQTAQLGATQNLQSAGGYLQ</sequence>
<dbReference type="Gene3D" id="3.40.50.720">
    <property type="entry name" value="NAD(P)-binding Rossmann-like Domain"/>
    <property type="match status" value="1"/>
</dbReference>
<evidence type="ECO:0000256" key="9">
    <source>
        <dbReference type="ARBA" id="ARBA00022989"/>
    </source>
</evidence>
<dbReference type="InterPro" id="IPR016040">
    <property type="entry name" value="NAD(P)-bd_dom"/>
</dbReference>
<keyword evidence="9" id="KW-1133">Transmembrane helix</keyword>
<evidence type="ECO:0000256" key="13">
    <source>
        <dbReference type="ARBA" id="ARBA00023180"/>
    </source>
</evidence>
<evidence type="ECO:0000256" key="7">
    <source>
        <dbReference type="ARBA" id="ARBA00022793"/>
    </source>
</evidence>
<keyword evidence="10" id="KW-0520">NAD</keyword>
<dbReference type="EC" id="4.1.1.35" evidence="5"/>
<evidence type="ECO:0000256" key="3">
    <source>
        <dbReference type="ARBA" id="ARBA00005100"/>
    </source>
</evidence>
<evidence type="ECO:0000256" key="8">
    <source>
        <dbReference type="ARBA" id="ARBA00022968"/>
    </source>
</evidence>
<dbReference type="OrthoDB" id="9801785at2"/>
<dbReference type="KEGG" id="cbak:DA792_21460"/>
<comment type="similarity">
    <text evidence="4">Belongs to the NAD(P)-dependent epimerase/dehydratase family. UDP-glucuronic acid decarboxylase subfamily.</text>
</comment>
<keyword evidence="13" id="KW-0325">Glycoprotein</keyword>
<dbReference type="GO" id="GO:0042732">
    <property type="term" value="P:D-xylose metabolic process"/>
    <property type="evidence" value="ECO:0007669"/>
    <property type="project" value="InterPro"/>
</dbReference>
<evidence type="ECO:0000256" key="12">
    <source>
        <dbReference type="ARBA" id="ARBA00023136"/>
    </source>
</evidence>
<dbReference type="UniPathway" id="UPA00796">
    <property type="reaction ID" value="UER00771"/>
</dbReference>
<dbReference type="EMBL" id="CP028476">
    <property type="protein sequence ID" value="AVW93610.1"/>
    <property type="molecule type" value="Genomic_DNA"/>
</dbReference>
<evidence type="ECO:0000256" key="4">
    <source>
        <dbReference type="ARBA" id="ARBA00007505"/>
    </source>
</evidence>
<feature type="domain" description="NAD(P)-binding" evidence="15">
    <location>
        <begin position="36"/>
        <end position="335"/>
    </location>
</feature>
<dbReference type="CDD" id="cd05230">
    <property type="entry name" value="UGD_SDR_e"/>
    <property type="match status" value="1"/>
</dbReference>
<evidence type="ECO:0000256" key="6">
    <source>
        <dbReference type="ARBA" id="ARBA00022692"/>
    </source>
</evidence>
<comment type="subcellular location">
    <subcellularLocation>
        <location evidence="2">Golgi apparatus</location>
        <location evidence="2">Golgi stack membrane</location>
        <topology evidence="2">Single-pass type II membrane protein</topology>
    </subcellularLocation>
</comment>
<keyword evidence="7" id="KW-0210">Decarboxylase</keyword>
<dbReference type="GO" id="GO:0005737">
    <property type="term" value="C:cytoplasm"/>
    <property type="evidence" value="ECO:0007669"/>
    <property type="project" value="TreeGrafter"/>
</dbReference>
<dbReference type="GO" id="GO:0048040">
    <property type="term" value="F:UDP-glucuronate decarboxylase activity"/>
    <property type="evidence" value="ECO:0007669"/>
    <property type="project" value="UniProtKB-EC"/>
</dbReference>
<dbReference type="SUPFAM" id="SSF51735">
    <property type="entry name" value="NAD(P)-binding Rossmann-fold domains"/>
    <property type="match status" value="1"/>
</dbReference>
<reference evidence="16 17" key="1">
    <citation type="submission" date="2018-03" db="EMBL/GenBank/DDBJ databases">
        <title>The Complete Genome of Celeribacter baekdonensis strain LH4, a Thiosulfate-Oxidizing Alphaproteobacterium Isolated from Gulf of Mexico Continental Slope Sediments.</title>
        <authorList>
            <person name="Flood B.E."/>
            <person name="Bailey J.V."/>
            <person name="Leprich D."/>
        </authorList>
    </citation>
    <scope>NUCLEOTIDE SEQUENCE [LARGE SCALE GENOMIC DNA]</scope>
    <source>
        <strain evidence="16 17">LH4</strain>
        <plasmid evidence="17">Plasmid pcblh4d</plasmid>
    </source>
</reference>
<evidence type="ECO:0000313" key="17">
    <source>
        <dbReference type="Proteomes" id="UP000241447"/>
    </source>
</evidence>
<dbReference type="Pfam" id="PF16363">
    <property type="entry name" value="GDP_Man_Dehyd"/>
    <property type="match status" value="1"/>
</dbReference>
<keyword evidence="16" id="KW-0614">Plasmid</keyword>
<dbReference type="GO" id="GO:0070403">
    <property type="term" value="F:NAD+ binding"/>
    <property type="evidence" value="ECO:0007669"/>
    <property type="project" value="InterPro"/>
</dbReference>
<protein>
    <recommendedName>
        <fullName evidence="5">UDP-glucuronate decarboxylase</fullName>
        <ecNumber evidence="5">4.1.1.35</ecNumber>
    </recommendedName>
</protein>
<dbReference type="PANTHER" id="PTHR43078:SF6">
    <property type="entry name" value="UDP-GLUCURONIC ACID DECARBOXYLASE 1"/>
    <property type="match status" value="1"/>
</dbReference>
<geneLocation type="plasmid" evidence="17">
    <name>pcblh4d</name>
</geneLocation>
<proteinExistence type="inferred from homology"/>
<name>A0A2R4M8S7_9RHOB</name>
<evidence type="ECO:0000256" key="10">
    <source>
        <dbReference type="ARBA" id="ARBA00023027"/>
    </source>
</evidence>
<dbReference type="GO" id="GO:0033320">
    <property type="term" value="P:UDP-D-xylose biosynthetic process"/>
    <property type="evidence" value="ECO:0007669"/>
    <property type="project" value="UniProtKB-UniPathway"/>
</dbReference>
<organism evidence="16 17">
    <name type="scientific">Celeribacter baekdonensis</name>
    <dbReference type="NCBI Taxonomy" id="875171"/>
    <lineage>
        <taxon>Bacteria</taxon>
        <taxon>Pseudomonadati</taxon>
        <taxon>Pseudomonadota</taxon>
        <taxon>Alphaproteobacteria</taxon>
        <taxon>Rhodobacterales</taxon>
        <taxon>Roseobacteraceae</taxon>
        <taxon>Celeribacter</taxon>
    </lineage>
</organism>
<evidence type="ECO:0000256" key="1">
    <source>
        <dbReference type="ARBA" id="ARBA00001911"/>
    </source>
</evidence>
<keyword evidence="8" id="KW-0735">Signal-anchor</keyword>
<keyword evidence="6" id="KW-0812">Transmembrane</keyword>
<evidence type="ECO:0000256" key="14">
    <source>
        <dbReference type="ARBA" id="ARBA00023239"/>
    </source>
</evidence>
<dbReference type="InterPro" id="IPR044516">
    <property type="entry name" value="UXS-like"/>
</dbReference>
<evidence type="ECO:0000259" key="15">
    <source>
        <dbReference type="Pfam" id="PF16363"/>
    </source>
</evidence>
<dbReference type="FunFam" id="3.40.50.720:FF:000065">
    <property type="entry name" value="UDP-glucuronic acid decarboxylase 1"/>
    <property type="match status" value="1"/>
</dbReference>
<dbReference type="InterPro" id="IPR036291">
    <property type="entry name" value="NAD(P)-bd_dom_sf"/>
</dbReference>
<gene>
    <name evidence="16" type="ORF">DA792_21460</name>
</gene>
<evidence type="ECO:0000256" key="2">
    <source>
        <dbReference type="ARBA" id="ARBA00004447"/>
    </source>
</evidence>
<dbReference type="AlphaFoldDB" id="A0A2R4M8S7"/>